<dbReference type="InterPro" id="IPR000531">
    <property type="entry name" value="Beta-barrel_TonB"/>
</dbReference>
<dbReference type="Gene3D" id="2.60.40.1120">
    <property type="entry name" value="Carboxypeptidase-like, regulatory domain"/>
    <property type="match status" value="1"/>
</dbReference>
<keyword evidence="10 11" id="KW-0998">Cell outer membrane</keyword>
<keyword evidence="6 13" id="KW-0732">Signal</keyword>
<proteinExistence type="inferred from homology"/>
<dbReference type="SUPFAM" id="SSF49478">
    <property type="entry name" value="Cna protein B-type domain"/>
    <property type="match status" value="1"/>
</dbReference>
<evidence type="ECO:0000256" key="1">
    <source>
        <dbReference type="ARBA" id="ARBA00004571"/>
    </source>
</evidence>
<evidence type="ECO:0000256" key="4">
    <source>
        <dbReference type="ARBA" id="ARBA00022452"/>
    </source>
</evidence>
<comment type="subcellular location">
    <subcellularLocation>
        <location evidence="1 11">Cell outer membrane</location>
        <topology evidence="1 11">Multi-pass membrane protein</topology>
    </subcellularLocation>
</comment>
<evidence type="ECO:0000256" key="6">
    <source>
        <dbReference type="ARBA" id="ARBA00022729"/>
    </source>
</evidence>
<evidence type="ECO:0000256" key="8">
    <source>
        <dbReference type="ARBA" id="ARBA00023136"/>
    </source>
</evidence>
<dbReference type="PROSITE" id="PS52016">
    <property type="entry name" value="TONB_DEPENDENT_REC_3"/>
    <property type="match status" value="1"/>
</dbReference>
<evidence type="ECO:0000256" key="2">
    <source>
        <dbReference type="ARBA" id="ARBA00008143"/>
    </source>
</evidence>
<evidence type="ECO:0000256" key="11">
    <source>
        <dbReference type="PROSITE-ProRule" id="PRU01360"/>
    </source>
</evidence>
<dbReference type="Pfam" id="PF13620">
    <property type="entry name" value="CarboxypepD_reg"/>
    <property type="match status" value="1"/>
</dbReference>
<dbReference type="InterPro" id="IPR037066">
    <property type="entry name" value="Plug_dom_sf"/>
</dbReference>
<dbReference type="Pfam" id="PF07715">
    <property type="entry name" value="Plug"/>
    <property type="match status" value="1"/>
</dbReference>
<organism evidence="16 17">
    <name type="scientific">Gilvimarinus japonicus</name>
    <dbReference type="NCBI Taxonomy" id="1796469"/>
    <lineage>
        <taxon>Bacteria</taxon>
        <taxon>Pseudomonadati</taxon>
        <taxon>Pseudomonadota</taxon>
        <taxon>Gammaproteobacteria</taxon>
        <taxon>Cellvibrionales</taxon>
        <taxon>Cellvibrionaceae</taxon>
        <taxon>Gilvimarinus</taxon>
    </lineage>
</organism>
<evidence type="ECO:0000256" key="7">
    <source>
        <dbReference type="ARBA" id="ARBA00023077"/>
    </source>
</evidence>
<evidence type="ECO:0000259" key="15">
    <source>
        <dbReference type="Pfam" id="PF07715"/>
    </source>
</evidence>
<comment type="similarity">
    <text evidence="2">Belongs to the TonB-dependent receptor family. Hemoglobin/haptoglobin binding protein subfamily.</text>
</comment>
<keyword evidence="5 11" id="KW-0812">Transmembrane</keyword>
<feature type="signal peptide" evidence="13">
    <location>
        <begin position="1"/>
        <end position="24"/>
    </location>
</feature>
<keyword evidence="9 16" id="KW-0675">Receptor</keyword>
<accession>A0ABV7HPY6</accession>
<dbReference type="PANTHER" id="PTHR30069:SF29">
    <property type="entry name" value="HEMOGLOBIN AND HEMOGLOBIN-HAPTOGLOBIN-BINDING PROTEIN 1-RELATED"/>
    <property type="match status" value="1"/>
</dbReference>
<comment type="caution">
    <text evidence="16">The sequence shown here is derived from an EMBL/GenBank/DDBJ whole genome shotgun (WGS) entry which is preliminary data.</text>
</comment>
<sequence>MNTFMHRPLWAVVIFCLAVLPATAADLMVDIKDQATLRTLESARVIVTDRDGRRTEATSNTQGRVRFEGLAPGLYELLITQANYNSVRLPSVRVIEDKTTPVNVALVAVPSGMEEVLILGSGNTGRWLSSAGATELDREALRSSAGSGGDVLRALDGLPGLFSDGEYSSFTVRGNGPRDNQILVDGVPFDNVVHFSDNFGELEDVEGGGRYSVFAPNTIGKADFQPGGWSAAYGGRAGSLLQLEVAEGNPETPSYSARIDIAGLEVGYDGPTGVLDNTSLLFSARQLNFGRLFEMVGLDDVGEPELTDIILKTTTRFDSGGTFNFLAIHAPEEYNRDIDHVLASDEDEPGTYEDVDLVSQTADNTLVSLRWQHLLGESADLTNSLYYRHYGEESQSGEAYPDLVPLDTPASEVPQRFPIITSQRDESEIGWRLDFGYDNVFGRFSAGVRVLQLDLDLSLALDDDWIRYEYDQSDFRPSSEQKYIVLTPESLNSAYADKSVQYAGYLEQSFALGPLDLRAGLRFDADELTGHDAVSPRLGTSWPVGESVTLTATAGRYLQAPRIDELAIDSANTNLDYEKIDQLTVGMSYRYSDNIEIFIEPYYQVISDRIVQLDGVNQTYGNIGEGTSFGVDTAITRYFANGWSASATYSYNDAVYKDSAQGEEYDADYNRPHAFGLGGVWEINQRWKVSSRVKWASGRPFGDFIVNDNVLGDGEPLRYSKETISNNTERYDSYSSVNIRVDYRRDLGPMDVIAFVDIINVLGAENPNNSEFNERTGEDTPEEGSMLPLLGLRFEW</sequence>
<keyword evidence="7 12" id="KW-0798">TonB box</keyword>
<evidence type="ECO:0000313" key="17">
    <source>
        <dbReference type="Proteomes" id="UP001595548"/>
    </source>
</evidence>
<protein>
    <submittedName>
        <fullName evidence="16">TonB-dependent receptor domain-containing protein</fullName>
    </submittedName>
</protein>
<dbReference type="Gene3D" id="2.40.170.20">
    <property type="entry name" value="TonB-dependent receptor, beta-barrel domain"/>
    <property type="match status" value="1"/>
</dbReference>
<evidence type="ECO:0000256" key="12">
    <source>
        <dbReference type="RuleBase" id="RU003357"/>
    </source>
</evidence>
<dbReference type="Pfam" id="PF00593">
    <property type="entry name" value="TonB_dep_Rec_b-barrel"/>
    <property type="match status" value="1"/>
</dbReference>
<dbReference type="EMBL" id="JBHRTL010000008">
    <property type="protein sequence ID" value="MFC3155958.1"/>
    <property type="molecule type" value="Genomic_DNA"/>
</dbReference>
<evidence type="ECO:0000256" key="13">
    <source>
        <dbReference type="SAM" id="SignalP"/>
    </source>
</evidence>
<evidence type="ECO:0000256" key="9">
    <source>
        <dbReference type="ARBA" id="ARBA00023170"/>
    </source>
</evidence>
<evidence type="ECO:0000256" key="3">
    <source>
        <dbReference type="ARBA" id="ARBA00022448"/>
    </source>
</evidence>
<feature type="domain" description="TonB-dependent receptor-like beta-barrel" evidence="14">
    <location>
        <begin position="345"/>
        <end position="745"/>
    </location>
</feature>
<name>A0ABV7HPY6_9GAMM</name>
<feature type="chain" id="PRO_5046241083" evidence="13">
    <location>
        <begin position="25"/>
        <end position="796"/>
    </location>
</feature>
<dbReference type="PANTHER" id="PTHR30069">
    <property type="entry name" value="TONB-DEPENDENT OUTER MEMBRANE RECEPTOR"/>
    <property type="match status" value="1"/>
</dbReference>
<dbReference type="InterPro" id="IPR039426">
    <property type="entry name" value="TonB-dep_rcpt-like"/>
</dbReference>
<keyword evidence="4 11" id="KW-1134">Transmembrane beta strand</keyword>
<dbReference type="Gene3D" id="2.170.130.10">
    <property type="entry name" value="TonB-dependent receptor, plug domain"/>
    <property type="match status" value="1"/>
</dbReference>
<dbReference type="Proteomes" id="UP001595548">
    <property type="component" value="Unassembled WGS sequence"/>
</dbReference>
<evidence type="ECO:0000256" key="10">
    <source>
        <dbReference type="ARBA" id="ARBA00023237"/>
    </source>
</evidence>
<dbReference type="SUPFAM" id="SSF56935">
    <property type="entry name" value="Porins"/>
    <property type="match status" value="1"/>
</dbReference>
<evidence type="ECO:0000256" key="5">
    <source>
        <dbReference type="ARBA" id="ARBA00022692"/>
    </source>
</evidence>
<dbReference type="InterPro" id="IPR036942">
    <property type="entry name" value="Beta-barrel_TonB_sf"/>
</dbReference>
<keyword evidence="8 11" id="KW-0472">Membrane</keyword>
<evidence type="ECO:0000313" key="16">
    <source>
        <dbReference type="EMBL" id="MFC3155958.1"/>
    </source>
</evidence>
<gene>
    <name evidence="16" type="ORF">ACFOEB_12155</name>
</gene>
<evidence type="ECO:0000259" key="14">
    <source>
        <dbReference type="Pfam" id="PF00593"/>
    </source>
</evidence>
<feature type="domain" description="TonB-dependent receptor plug" evidence="15">
    <location>
        <begin position="134"/>
        <end position="237"/>
    </location>
</feature>
<dbReference type="RefSeq" id="WP_382416982.1">
    <property type="nucleotide sequence ID" value="NZ_JBHRTL010000008.1"/>
</dbReference>
<keyword evidence="17" id="KW-1185">Reference proteome</keyword>
<reference evidence="17" key="1">
    <citation type="journal article" date="2019" name="Int. J. Syst. Evol. Microbiol.">
        <title>The Global Catalogue of Microorganisms (GCM) 10K type strain sequencing project: providing services to taxonomists for standard genome sequencing and annotation.</title>
        <authorList>
            <consortium name="The Broad Institute Genomics Platform"/>
            <consortium name="The Broad Institute Genome Sequencing Center for Infectious Disease"/>
            <person name="Wu L."/>
            <person name="Ma J."/>
        </authorList>
    </citation>
    <scope>NUCLEOTIDE SEQUENCE [LARGE SCALE GENOMIC DNA]</scope>
    <source>
        <strain evidence="17">KCTC 52141</strain>
    </source>
</reference>
<keyword evidence="3 11" id="KW-0813">Transport</keyword>
<dbReference type="InterPro" id="IPR012910">
    <property type="entry name" value="Plug_dom"/>
</dbReference>